<reference evidence="2" key="1">
    <citation type="submission" date="2022-11" db="UniProtKB">
        <authorList>
            <consortium name="WormBaseParasite"/>
        </authorList>
    </citation>
    <scope>IDENTIFICATION</scope>
</reference>
<proteinExistence type="predicted"/>
<dbReference type="AlphaFoldDB" id="A0A915EPV5"/>
<evidence type="ECO:0000313" key="2">
    <source>
        <dbReference type="WBParaSite" id="jg7670"/>
    </source>
</evidence>
<evidence type="ECO:0000313" key="1">
    <source>
        <dbReference type="Proteomes" id="UP000887574"/>
    </source>
</evidence>
<dbReference type="Proteomes" id="UP000887574">
    <property type="component" value="Unplaced"/>
</dbReference>
<name>A0A915EPV5_9BILA</name>
<dbReference type="WBParaSite" id="jg7670">
    <property type="protein sequence ID" value="jg7670"/>
    <property type="gene ID" value="jg7670"/>
</dbReference>
<protein>
    <submittedName>
        <fullName evidence="2">Uncharacterized protein</fullName>
    </submittedName>
</protein>
<organism evidence="1 2">
    <name type="scientific">Ditylenchus dipsaci</name>
    <dbReference type="NCBI Taxonomy" id="166011"/>
    <lineage>
        <taxon>Eukaryota</taxon>
        <taxon>Metazoa</taxon>
        <taxon>Ecdysozoa</taxon>
        <taxon>Nematoda</taxon>
        <taxon>Chromadorea</taxon>
        <taxon>Rhabditida</taxon>
        <taxon>Tylenchina</taxon>
        <taxon>Tylenchomorpha</taxon>
        <taxon>Sphaerularioidea</taxon>
        <taxon>Anguinidae</taxon>
        <taxon>Anguininae</taxon>
        <taxon>Ditylenchus</taxon>
    </lineage>
</organism>
<keyword evidence="1" id="KW-1185">Reference proteome</keyword>
<accession>A0A915EPV5</accession>
<sequence length="89" mass="10408">MQDKNETINLLLKVVDYEAEKFKCLSERSQLQQLLIYQLQKKNCQQEVVIHSMLQPIKLLEDENNKANNFSACAVLMLFDESLMLFDVV</sequence>